<proteinExistence type="predicted"/>
<dbReference type="GO" id="GO:0005227">
    <property type="term" value="F:calcium-activated cation channel activity"/>
    <property type="evidence" value="ECO:0007669"/>
    <property type="project" value="InterPro"/>
</dbReference>
<evidence type="ECO:0000259" key="2">
    <source>
        <dbReference type="Pfam" id="PF00294"/>
    </source>
</evidence>
<feature type="transmembrane region" description="Helical" evidence="1">
    <location>
        <begin position="723"/>
        <end position="741"/>
    </location>
</feature>
<dbReference type="EMBL" id="BRXZ01002438">
    <property type="protein sequence ID" value="GMH62075.1"/>
    <property type="molecule type" value="Genomic_DNA"/>
</dbReference>
<keyword evidence="5" id="KW-1185">Reference proteome</keyword>
<evidence type="ECO:0000313" key="5">
    <source>
        <dbReference type="Proteomes" id="UP001165082"/>
    </source>
</evidence>
<dbReference type="AlphaFoldDB" id="A0A9W7E1Q2"/>
<keyword evidence="1" id="KW-0472">Membrane</keyword>
<feature type="non-terminal residue" evidence="4">
    <location>
        <position position="1"/>
    </location>
</feature>
<feature type="transmembrane region" description="Helical" evidence="1">
    <location>
        <begin position="385"/>
        <end position="407"/>
    </location>
</feature>
<evidence type="ECO:0000256" key="1">
    <source>
        <dbReference type="SAM" id="Phobius"/>
    </source>
</evidence>
<dbReference type="SUPFAM" id="SSF53613">
    <property type="entry name" value="Ribokinase-like"/>
    <property type="match status" value="1"/>
</dbReference>
<dbReference type="Proteomes" id="UP001165082">
    <property type="component" value="Unassembled WGS sequence"/>
</dbReference>
<name>A0A9W7E1Q2_9STRA</name>
<dbReference type="Pfam" id="PF00294">
    <property type="entry name" value="PfkB"/>
    <property type="match status" value="1"/>
</dbReference>
<feature type="domain" description="Carbohydrate kinase PfkB" evidence="2">
    <location>
        <begin position="242"/>
        <end position="304"/>
    </location>
</feature>
<dbReference type="PANTHER" id="PTHR13018">
    <property type="entry name" value="PROBABLE MEMBRANE PROTEIN DUF221-RELATED"/>
    <property type="match status" value="1"/>
</dbReference>
<dbReference type="OrthoDB" id="197892at2759"/>
<keyword evidence="1" id="KW-0812">Transmembrane</keyword>
<comment type="caution">
    <text evidence="4">The sequence shown here is derived from an EMBL/GenBank/DDBJ whole genome shotgun (WGS) entry which is preliminary data.</text>
</comment>
<feature type="non-terminal residue" evidence="4">
    <location>
        <position position="925"/>
    </location>
</feature>
<dbReference type="InterPro" id="IPR011611">
    <property type="entry name" value="PfkB_dom"/>
</dbReference>
<feature type="transmembrane region" description="Helical" evidence="1">
    <location>
        <begin position="881"/>
        <end position="904"/>
    </location>
</feature>
<feature type="domain" description="CSC1/OSCA1-like cytosolic" evidence="3">
    <location>
        <begin position="526"/>
        <end position="708"/>
    </location>
</feature>
<dbReference type="InterPro" id="IPR029056">
    <property type="entry name" value="Ribokinase-like"/>
</dbReference>
<dbReference type="GO" id="GO:0005886">
    <property type="term" value="C:plasma membrane"/>
    <property type="evidence" value="ECO:0007669"/>
    <property type="project" value="TreeGrafter"/>
</dbReference>
<dbReference type="InterPro" id="IPR045122">
    <property type="entry name" value="Csc1-like"/>
</dbReference>
<keyword evidence="1" id="KW-1133">Transmembrane helix</keyword>
<dbReference type="Pfam" id="PF14703">
    <property type="entry name" value="PHM7_cyt"/>
    <property type="match status" value="1"/>
</dbReference>
<evidence type="ECO:0008006" key="6">
    <source>
        <dbReference type="Google" id="ProtNLM"/>
    </source>
</evidence>
<dbReference type="InterPro" id="IPR027815">
    <property type="entry name" value="CSC1/OSCA1-like_cyt"/>
</dbReference>
<protein>
    <recommendedName>
        <fullName evidence="6">Carbohydrate kinase PfkB domain-containing protein</fullName>
    </recommendedName>
</protein>
<evidence type="ECO:0000313" key="4">
    <source>
        <dbReference type="EMBL" id="GMH62075.1"/>
    </source>
</evidence>
<sequence>TFALSSISHTGGNGHNAWSHVLPIAATKRTQCILVSTIGDDEEGRIVQDECRGRVEKAVKDFDAKDLDAKDLDAKEFAATESGATESGAEFEWGLLGGFGISFIYTSGSEGGGLGFIFLKKEGRTVTSTVVVGSDGGRTCISCPREGRVGGVGGEDVRTIGGYLQGGGGVACTDCRYREGVLAFMEGAEGWGLMVDLEFKTSSKEGHEGNLSLVEIASWIKVDRAYIVNIYGGDVWRFLEDAKVVKWAVLTDGANGCVGYERMGGGMWRVLKVGALAGLEVKDTTGAGDCFVGSLLGSLLSSVSQGSEDSVMKMAKLTGMPEPDIKKAIEFYEKFTLPRRVLKDPNSTDDYRKLEPGEEAEGSDLYSTWGTPIDEIGDFGLGIYLYFYTLVILVGTMVVCICLNIPAMTHYNSADYPVNGVSNFQLSIGGNAVCDTIIPVCTNGMSTCSCKIKEIDTTGTYLVQEENRYYIEGDNCALKTACNMDFSLANWDMAMLLFLIVGLFGLSKVQNKIVEEADEAEQTAQDYSIMVQDPDANATSPDEWQQFFSQFGHVSYVTVAIDNGELIRKLAERRLTARMIAFETATDEDKASMFDPTENETVFDGLSDFKKKLIGAGLSNDVSNMRKTILKIDNEIRELCKKEYSAQKVFVVFETEASQRACLKEMTIGTIPALMDTAINIPEAMRFRGTNILAVNEAPEPTDIIWVNLETTIKHQLIELSTTMFITCFIITVLALLIWQISESSPTIAGFFISACNGGLPAFLKMLNETEEHLTQGSRQTSLLLKLVLSRWMTAAIVIWLIRGFENTLKESFMTKAAAVLFADAFTTPILRIMDMGGRYGRTFAAKKAKTQEKMNSYFTNTAWFLAERYTDMTKSLFVGLFYSTLYPGGLVWTTCSFVMCYWIDKYCLFRLWKQPPAIDASLTA</sequence>
<dbReference type="Gene3D" id="3.40.1190.20">
    <property type="match status" value="1"/>
</dbReference>
<reference evidence="4" key="1">
    <citation type="submission" date="2022-07" db="EMBL/GenBank/DDBJ databases">
        <title>Genome analysis of Parmales, a sister group of diatoms, reveals the evolutionary specialization of diatoms from phago-mixotrophs to photoautotrophs.</title>
        <authorList>
            <person name="Ban H."/>
            <person name="Sato S."/>
            <person name="Yoshikawa S."/>
            <person name="Kazumasa Y."/>
            <person name="Nakamura Y."/>
            <person name="Ichinomiya M."/>
            <person name="Saitoh K."/>
            <person name="Sato N."/>
            <person name="Blanc-Mathieu R."/>
            <person name="Endo H."/>
            <person name="Kuwata A."/>
            <person name="Ogata H."/>
        </authorList>
    </citation>
    <scope>NUCLEOTIDE SEQUENCE</scope>
</reference>
<gene>
    <name evidence="4" type="ORF">TrRE_jg55</name>
</gene>
<organism evidence="4 5">
    <name type="scientific">Triparma retinervis</name>
    <dbReference type="NCBI Taxonomy" id="2557542"/>
    <lineage>
        <taxon>Eukaryota</taxon>
        <taxon>Sar</taxon>
        <taxon>Stramenopiles</taxon>
        <taxon>Ochrophyta</taxon>
        <taxon>Bolidophyceae</taxon>
        <taxon>Parmales</taxon>
        <taxon>Triparmaceae</taxon>
        <taxon>Triparma</taxon>
    </lineage>
</organism>
<evidence type="ECO:0000259" key="3">
    <source>
        <dbReference type="Pfam" id="PF14703"/>
    </source>
</evidence>
<accession>A0A9W7E1Q2</accession>
<feature type="transmembrane region" description="Helical" evidence="1">
    <location>
        <begin position="784"/>
        <end position="802"/>
    </location>
</feature>
<dbReference type="PANTHER" id="PTHR13018:SF135">
    <property type="entry name" value="CSC1_OSCA1-LIKE 7TM REGION DOMAIN-CONTAINING PROTEIN"/>
    <property type="match status" value="1"/>
</dbReference>